<accession>A0A183FU94</accession>
<dbReference type="OrthoDB" id="5871767at2759"/>
<evidence type="ECO:0000313" key="3">
    <source>
        <dbReference type="Proteomes" id="UP000050761"/>
    </source>
</evidence>
<protein>
    <submittedName>
        <fullName evidence="4">GRIP domain-containing protein</fullName>
    </submittedName>
</protein>
<name>A0A183FU94_HELPZ</name>
<proteinExistence type="predicted"/>
<dbReference type="WBParaSite" id="HPBE_0001173301-mRNA-1">
    <property type="protein sequence ID" value="HPBE_0001173301-mRNA-1"/>
    <property type="gene ID" value="HPBE_0001173301"/>
</dbReference>
<reference evidence="4" key="2">
    <citation type="submission" date="2019-09" db="UniProtKB">
        <authorList>
            <consortium name="WormBaseParasite"/>
        </authorList>
    </citation>
    <scope>IDENTIFICATION</scope>
</reference>
<dbReference type="EMBL" id="UZAH01027210">
    <property type="protein sequence ID" value="VDO89642.1"/>
    <property type="molecule type" value="Genomic_DNA"/>
</dbReference>
<evidence type="ECO:0000256" key="1">
    <source>
        <dbReference type="SAM" id="MobiDB-lite"/>
    </source>
</evidence>
<evidence type="ECO:0000313" key="4">
    <source>
        <dbReference type="WBParaSite" id="HPBE_0001173301-mRNA-1"/>
    </source>
</evidence>
<feature type="region of interest" description="Disordered" evidence="1">
    <location>
        <begin position="65"/>
        <end position="121"/>
    </location>
</feature>
<organism evidence="3 4">
    <name type="scientific">Heligmosomoides polygyrus</name>
    <name type="common">Parasitic roundworm</name>
    <dbReference type="NCBI Taxonomy" id="6339"/>
    <lineage>
        <taxon>Eukaryota</taxon>
        <taxon>Metazoa</taxon>
        <taxon>Ecdysozoa</taxon>
        <taxon>Nematoda</taxon>
        <taxon>Chromadorea</taxon>
        <taxon>Rhabditida</taxon>
        <taxon>Rhabditina</taxon>
        <taxon>Rhabditomorpha</taxon>
        <taxon>Strongyloidea</taxon>
        <taxon>Heligmosomidae</taxon>
        <taxon>Heligmosomoides</taxon>
    </lineage>
</organism>
<dbReference type="AlphaFoldDB" id="A0A183FU94"/>
<evidence type="ECO:0000313" key="2">
    <source>
        <dbReference type="EMBL" id="VDO89642.1"/>
    </source>
</evidence>
<gene>
    <name evidence="2" type="ORF">HPBE_LOCUS11734</name>
</gene>
<dbReference type="Proteomes" id="UP000050761">
    <property type="component" value="Unassembled WGS sequence"/>
</dbReference>
<sequence>MLEKLTRCAYPDQSEENLSRTRAGELLSLLTNWPKYVQLYTAMDIAPKELAYEMLKTMAQRCERSKRMAQAMHEEMETPKVEGPERRGGGESLDTPPPERGGARGAPRTRCPGLHMEASHF</sequence>
<feature type="compositionally biased region" description="Basic and acidic residues" evidence="1">
    <location>
        <begin position="65"/>
        <end position="89"/>
    </location>
</feature>
<keyword evidence="3" id="KW-1185">Reference proteome</keyword>
<reference evidence="2 3" key="1">
    <citation type="submission" date="2018-11" db="EMBL/GenBank/DDBJ databases">
        <authorList>
            <consortium name="Pathogen Informatics"/>
        </authorList>
    </citation>
    <scope>NUCLEOTIDE SEQUENCE [LARGE SCALE GENOMIC DNA]</scope>
</reference>
<accession>A0A3P8D013</accession>